<organism evidence="5 6">
    <name type="scientific">Dictyocaulus viviparus</name>
    <name type="common">Bovine lungworm</name>
    <dbReference type="NCBI Taxonomy" id="29172"/>
    <lineage>
        <taxon>Eukaryota</taxon>
        <taxon>Metazoa</taxon>
        <taxon>Ecdysozoa</taxon>
        <taxon>Nematoda</taxon>
        <taxon>Chromadorea</taxon>
        <taxon>Rhabditida</taxon>
        <taxon>Rhabditina</taxon>
        <taxon>Rhabditomorpha</taxon>
        <taxon>Strongyloidea</taxon>
        <taxon>Metastrongylidae</taxon>
        <taxon>Dictyocaulus</taxon>
    </lineage>
</organism>
<dbReference type="OrthoDB" id="1735853at2759"/>
<protein>
    <recommendedName>
        <fullName evidence="4">ATP synthase A/B type C-terminal domain-containing protein</fullName>
    </recommendedName>
</protein>
<keyword evidence="2" id="KW-0813">Transport</keyword>
<evidence type="ECO:0000256" key="3">
    <source>
        <dbReference type="ARBA" id="ARBA00023065"/>
    </source>
</evidence>
<keyword evidence="3" id="KW-0406">Ion transport</keyword>
<reference evidence="6" key="2">
    <citation type="journal article" date="2016" name="Sci. Rep.">
        <title>Dictyocaulus viviparus genome, variome and transcriptome elucidate lungworm biology and support future intervention.</title>
        <authorList>
            <person name="McNulty S.N."/>
            <person name="Strube C."/>
            <person name="Rosa B.A."/>
            <person name="Martin J.C."/>
            <person name="Tyagi R."/>
            <person name="Choi Y.J."/>
            <person name="Wang Q."/>
            <person name="Hallsworth Pepin K."/>
            <person name="Zhang X."/>
            <person name="Ozersky P."/>
            <person name="Wilson R.K."/>
            <person name="Sternberg P.W."/>
            <person name="Gasser R.B."/>
            <person name="Mitreva M."/>
        </authorList>
    </citation>
    <scope>NUCLEOTIDE SEQUENCE [LARGE SCALE GENOMIC DNA]</scope>
    <source>
        <strain evidence="6">HannoverDv2000</strain>
    </source>
</reference>
<evidence type="ECO:0000256" key="1">
    <source>
        <dbReference type="ARBA" id="ARBA00008936"/>
    </source>
</evidence>
<dbReference type="GO" id="GO:0007035">
    <property type="term" value="P:vacuolar acidification"/>
    <property type="evidence" value="ECO:0007669"/>
    <property type="project" value="TreeGrafter"/>
</dbReference>
<gene>
    <name evidence="5" type="ORF">DICVIV_12952</name>
</gene>
<evidence type="ECO:0000259" key="4">
    <source>
        <dbReference type="Pfam" id="PF22919"/>
    </source>
</evidence>
<comment type="similarity">
    <text evidence="1">Belongs to the ATPase alpha/beta chains family.</text>
</comment>
<dbReference type="InterPro" id="IPR022879">
    <property type="entry name" value="V-ATPase_su_B/beta"/>
</dbReference>
<evidence type="ECO:0000313" key="5">
    <source>
        <dbReference type="EMBL" id="KJH41077.1"/>
    </source>
</evidence>
<reference evidence="5 6" key="1">
    <citation type="submission" date="2013-11" db="EMBL/GenBank/DDBJ databases">
        <title>Draft genome of the bovine lungworm Dictyocaulus viviparus.</title>
        <authorList>
            <person name="Mitreva M."/>
        </authorList>
    </citation>
    <scope>NUCLEOTIDE SEQUENCE [LARGE SCALE GENOMIC DNA]</scope>
    <source>
        <strain evidence="5 6">HannoverDv2000</strain>
    </source>
</reference>
<feature type="domain" description="ATP synthase A/B type C-terminal" evidence="4">
    <location>
        <begin position="94"/>
        <end position="132"/>
    </location>
</feature>
<accession>A0A0D8XBC9</accession>
<proteinExistence type="inferred from homology"/>
<dbReference type="InterPro" id="IPR055190">
    <property type="entry name" value="ATP-synt_VA_C"/>
</dbReference>
<feature type="domain" description="ATP synthase A/B type C-terminal" evidence="4">
    <location>
        <begin position="19"/>
        <end position="54"/>
    </location>
</feature>
<evidence type="ECO:0000256" key="2">
    <source>
        <dbReference type="ARBA" id="ARBA00022448"/>
    </source>
</evidence>
<dbReference type="AlphaFoldDB" id="A0A0D8XBC9"/>
<keyword evidence="6" id="KW-1185">Reference proteome</keyword>
<dbReference type="GO" id="GO:0046961">
    <property type="term" value="F:proton-transporting ATPase activity, rotational mechanism"/>
    <property type="evidence" value="ECO:0007669"/>
    <property type="project" value="TreeGrafter"/>
</dbReference>
<name>A0A0D8XBC9_DICVI</name>
<dbReference type="PANTHER" id="PTHR43389:SF4">
    <property type="entry name" value="V-TYPE PROTON ATPASE SUBUNIT B"/>
    <property type="match status" value="1"/>
</dbReference>
<dbReference type="STRING" id="29172.A0A0D8XBC9"/>
<sequence>MVAIDEIYSIDILLLEPKVGVDALTNEDFLYLEFLKRFEKTFVNQVFTDYVNMTFLSQATAFVRDFFIFRAENTSLQSQPCLTQSMGRRISDSGQEERRTIAESLDIAWQLLRVFPKELLKAIPATILNKYYTRRPPISAQLNKHGF</sequence>
<dbReference type="Pfam" id="PF22919">
    <property type="entry name" value="ATP-synt_VA_C"/>
    <property type="match status" value="2"/>
</dbReference>
<evidence type="ECO:0000313" key="6">
    <source>
        <dbReference type="Proteomes" id="UP000053766"/>
    </source>
</evidence>
<dbReference type="Proteomes" id="UP000053766">
    <property type="component" value="Unassembled WGS sequence"/>
</dbReference>
<dbReference type="PANTHER" id="PTHR43389">
    <property type="entry name" value="V-TYPE PROTON ATPASE SUBUNIT B"/>
    <property type="match status" value="1"/>
</dbReference>
<dbReference type="EMBL" id="KN716911">
    <property type="protein sequence ID" value="KJH41077.1"/>
    <property type="molecule type" value="Genomic_DNA"/>
</dbReference>